<gene>
    <name evidence="2" type="ORF">SAMN05660706_101106</name>
</gene>
<feature type="transmembrane region" description="Helical" evidence="1">
    <location>
        <begin position="21"/>
        <end position="42"/>
    </location>
</feature>
<feature type="transmembrane region" description="Helical" evidence="1">
    <location>
        <begin position="100"/>
        <end position="120"/>
    </location>
</feature>
<feature type="transmembrane region" description="Helical" evidence="1">
    <location>
        <begin position="126"/>
        <end position="154"/>
    </location>
</feature>
<dbReference type="STRING" id="39060.SAMN05660706_101106"/>
<keyword evidence="1" id="KW-0812">Transmembrane</keyword>
<evidence type="ECO:0000313" key="2">
    <source>
        <dbReference type="EMBL" id="SFQ95004.1"/>
    </source>
</evidence>
<evidence type="ECO:0000313" key="3">
    <source>
        <dbReference type="Proteomes" id="UP000199584"/>
    </source>
</evidence>
<keyword evidence="3" id="KW-1185">Reference proteome</keyword>
<keyword evidence="1" id="KW-0472">Membrane</keyword>
<keyword evidence="1" id="KW-1133">Transmembrane helix</keyword>
<proteinExistence type="predicted"/>
<protein>
    <submittedName>
        <fullName evidence="2">Stage II sporulation protein M</fullName>
    </submittedName>
</protein>
<sequence>MLLLTLFKKELYSVRHYDRQIAICFAIFAVAVYVGYILAVLLQDRAEDYYSTVREIILSNPFGQGLPENIFLFILGRNALVSFTALVLGIFTYNIWPVTILLLNGAMSGFAAKMQAVLFHHYTFQIWLFGLLPHGVIELGALFLACGASFYFGGLRRQGEFIWGRLLGTYFMLVLPLLVLAAAVESFITPLLIHRFLL</sequence>
<evidence type="ECO:0000256" key="1">
    <source>
        <dbReference type="SAM" id="Phobius"/>
    </source>
</evidence>
<feature type="transmembrane region" description="Helical" evidence="1">
    <location>
        <begin position="166"/>
        <end position="193"/>
    </location>
</feature>
<organism evidence="2 3">
    <name type="scientific">Desulfoscipio geothermicus DSM 3669</name>
    <dbReference type="NCBI Taxonomy" id="1121426"/>
    <lineage>
        <taxon>Bacteria</taxon>
        <taxon>Bacillati</taxon>
        <taxon>Bacillota</taxon>
        <taxon>Clostridia</taxon>
        <taxon>Eubacteriales</taxon>
        <taxon>Desulfallaceae</taxon>
        <taxon>Desulfoscipio</taxon>
    </lineage>
</organism>
<accession>A0A1I6CPB1</accession>
<dbReference type="Proteomes" id="UP000199584">
    <property type="component" value="Unassembled WGS sequence"/>
</dbReference>
<dbReference type="PANTHER" id="PTHR35337:SF1">
    <property type="entry name" value="SLR1478 PROTEIN"/>
    <property type="match status" value="1"/>
</dbReference>
<dbReference type="AlphaFoldDB" id="A0A1I6CPB1"/>
<feature type="transmembrane region" description="Helical" evidence="1">
    <location>
        <begin position="70"/>
        <end position="93"/>
    </location>
</feature>
<dbReference type="Pfam" id="PF01944">
    <property type="entry name" value="SpoIIM"/>
    <property type="match status" value="1"/>
</dbReference>
<dbReference type="PANTHER" id="PTHR35337">
    <property type="entry name" value="SLR1478 PROTEIN"/>
    <property type="match status" value="1"/>
</dbReference>
<reference evidence="3" key="1">
    <citation type="submission" date="2016-10" db="EMBL/GenBank/DDBJ databases">
        <authorList>
            <person name="Varghese N."/>
            <person name="Submissions S."/>
        </authorList>
    </citation>
    <scope>NUCLEOTIDE SEQUENCE [LARGE SCALE GENOMIC DNA]</scope>
    <source>
        <strain evidence="3">DSM 3669</strain>
    </source>
</reference>
<dbReference type="InterPro" id="IPR002798">
    <property type="entry name" value="SpoIIM-like"/>
</dbReference>
<dbReference type="OrthoDB" id="9800053at2"/>
<name>A0A1I6CPB1_9FIRM</name>
<dbReference type="EMBL" id="FOYM01000001">
    <property type="protein sequence ID" value="SFQ95004.1"/>
    <property type="molecule type" value="Genomic_DNA"/>
</dbReference>